<dbReference type="GO" id="GO:0006508">
    <property type="term" value="P:proteolysis"/>
    <property type="evidence" value="ECO:0007669"/>
    <property type="project" value="UniProtKB-KW"/>
</dbReference>
<evidence type="ECO:0000256" key="2">
    <source>
        <dbReference type="ARBA" id="ARBA00022670"/>
    </source>
</evidence>
<dbReference type="EC" id="3.4.21.-" evidence="7"/>
<dbReference type="Gene3D" id="3.40.50.200">
    <property type="entry name" value="Peptidase S8/S53 domain"/>
    <property type="match status" value="2"/>
</dbReference>
<organism evidence="7 8">
    <name type="scientific">Clostridium neonatale</name>
    <dbReference type="NCBI Taxonomy" id="137838"/>
    <lineage>
        <taxon>Bacteria</taxon>
        <taxon>Bacillati</taxon>
        <taxon>Bacillota</taxon>
        <taxon>Clostridia</taxon>
        <taxon>Eubacteriales</taxon>
        <taxon>Clostridiaceae</taxon>
        <taxon>Clostridium</taxon>
    </lineage>
</organism>
<sequence length="804" mass="89629">MSVNYYTPEHFTGHQVVSISFKNIKAGIWKIILKTEFKSDGRYDIWLQPNNTLPEGTMFLEPDPEITLTIPSTARKVITVAYSRSDKNILVSESGRGFNSNNLINPDIVSEGINIKTTGVSNSITTLSGSSAATAIVAGACALLLQWGVIDGNDITMYSIKIRSYFIYGARRDALYKYPNKELGYGNLDLLGVFNVLSKSYRNYHVKISHDNYEEFYINNLFIRIPCGGKEYKNNNIEESLNIFRDINYSHYIVQYQGDIEYEISKKSGYYVTLINDKFAIVSMPLSSKLFVGDKDLKSIVYIKSPERYTLQQMSPIESAQIRPLQLESPLNLTGKDVIVAMLDTGIDYLNEEFMDYHGNTRIECIWDQNILSQSNGINNEVTFGQVYSKEKIQEAITAFRNGQSPYDIVPTIDEIGHGTSMAGIIGASGKNPELKGVASDCSLISIKLIEDYEYKNKYNIKTPIFNITAIFSALEFLYRYALKNNKPMVIYFPLGTNSGNHKGNGILEEYIESISANSGIVIVTGTGNEREKRRHASGVIDKEGGMSLIDLEISPEQKHLWVEIWAGAPNIFSIDILSPSGENTGIIEAAINSTDFHTFIFEETSIIVKTYLPEENTGDELICINFYNLQPGIWKLRIIGNMILDGKFNVWIPQEGISLGDTHLSPSDPYGTLMNPSSSDYIVAVAAYNQNNNNVLAYSGMAFVDNYKNIIDVAAGGVNTLAVAPNNKTSIVNGTSVAAAIVSGVCAMLFEWGIINKNDPYIYSQSIKTYLSRGTNKRIGDIYPNPQWGYGMINVLKMFENMT</sequence>
<dbReference type="AlphaFoldDB" id="A0A653AS03"/>
<dbReference type="Gene3D" id="2.60.120.1290">
    <property type="match status" value="1"/>
</dbReference>
<dbReference type="PANTHER" id="PTHR43806">
    <property type="entry name" value="PEPTIDASE S8"/>
    <property type="match status" value="1"/>
</dbReference>
<evidence type="ECO:0000256" key="5">
    <source>
        <dbReference type="PROSITE-ProRule" id="PRU01240"/>
    </source>
</evidence>
<keyword evidence="3 5" id="KW-0378">Hydrolase</keyword>
<feature type="domain" description="Peptidase S8/S53" evidence="6">
    <location>
        <begin position="67"/>
        <end position="148"/>
    </location>
</feature>
<proteinExistence type="inferred from homology"/>
<accession>A0A653AS03</accession>
<dbReference type="PROSITE" id="PS51892">
    <property type="entry name" value="SUBTILASE"/>
    <property type="match status" value="1"/>
</dbReference>
<keyword evidence="2 5" id="KW-0645">Protease</keyword>
<dbReference type="InterPro" id="IPR023827">
    <property type="entry name" value="Peptidase_S8_Asp-AS"/>
</dbReference>
<evidence type="ECO:0000259" key="6">
    <source>
        <dbReference type="Pfam" id="PF00082"/>
    </source>
</evidence>
<dbReference type="InterPro" id="IPR015500">
    <property type="entry name" value="Peptidase_S8_subtilisin-rel"/>
</dbReference>
<protein>
    <submittedName>
        <fullName evidence="7">Serine protease AprX</fullName>
        <ecNumber evidence="7">3.4.21.-</ecNumber>
    </submittedName>
</protein>
<evidence type="ECO:0000256" key="4">
    <source>
        <dbReference type="ARBA" id="ARBA00022825"/>
    </source>
</evidence>
<feature type="domain" description="Peptidase S8/S53" evidence="6">
    <location>
        <begin position="335"/>
        <end position="532"/>
    </location>
</feature>
<dbReference type="InterPro" id="IPR000209">
    <property type="entry name" value="Peptidase_S8/S53_dom"/>
</dbReference>
<gene>
    <name evidence="7" type="primary">aprX_1</name>
    <name evidence="7" type="ORF">CNEONATNEC25_02197</name>
</gene>
<dbReference type="PRINTS" id="PR00723">
    <property type="entry name" value="SUBTILISIN"/>
</dbReference>
<dbReference type="CDD" id="cd07478">
    <property type="entry name" value="Peptidases_S8_CspA-like"/>
    <property type="match status" value="1"/>
</dbReference>
<feature type="active site" description="Charge relay system" evidence="5">
    <location>
        <position position="344"/>
    </location>
</feature>
<feature type="active site" description="Charge relay system" evidence="5">
    <location>
        <position position="418"/>
    </location>
</feature>
<dbReference type="InterPro" id="IPR050131">
    <property type="entry name" value="Peptidase_S8_subtilisin-like"/>
</dbReference>
<keyword evidence="4 5" id="KW-0720">Serine protease</keyword>
<evidence type="ECO:0000313" key="8">
    <source>
        <dbReference type="Proteomes" id="UP000431451"/>
    </source>
</evidence>
<dbReference type="Proteomes" id="UP000431451">
    <property type="component" value="Unassembled WGS sequence"/>
</dbReference>
<evidence type="ECO:0000256" key="1">
    <source>
        <dbReference type="ARBA" id="ARBA00011073"/>
    </source>
</evidence>
<dbReference type="Pfam" id="PF00082">
    <property type="entry name" value="Peptidase_S8"/>
    <property type="match status" value="3"/>
</dbReference>
<dbReference type="EMBL" id="UWJD01000001">
    <property type="protein sequence ID" value="VCT84597.1"/>
    <property type="molecule type" value="Genomic_DNA"/>
</dbReference>
<evidence type="ECO:0000256" key="3">
    <source>
        <dbReference type="ARBA" id="ARBA00022801"/>
    </source>
</evidence>
<comment type="similarity">
    <text evidence="1 5">Belongs to the peptidase S8 family.</text>
</comment>
<dbReference type="InterPro" id="IPR036852">
    <property type="entry name" value="Peptidase_S8/S53_dom_sf"/>
</dbReference>
<reference evidence="7 8" key="1">
    <citation type="submission" date="2018-06" db="EMBL/GenBank/DDBJ databases">
        <authorList>
            <consortium name="IHU Genomes"/>
        </authorList>
    </citation>
    <scope>NUCLEOTIDE SEQUENCE [LARGE SCALE GENOMIC DNA]</scope>
    <source>
        <strain evidence="7 8">NEC25</strain>
    </source>
</reference>
<dbReference type="InterPro" id="IPR034045">
    <property type="entry name" value="Pep_S8_CspA-like"/>
</dbReference>
<evidence type="ECO:0000313" key="7">
    <source>
        <dbReference type="EMBL" id="VCT84597.1"/>
    </source>
</evidence>
<dbReference type="PANTHER" id="PTHR43806:SF11">
    <property type="entry name" value="CEREVISIN-RELATED"/>
    <property type="match status" value="1"/>
</dbReference>
<name>A0A653AS03_9CLOT</name>
<dbReference type="SUPFAM" id="SSF52743">
    <property type="entry name" value="Subtilisin-like"/>
    <property type="match status" value="2"/>
</dbReference>
<dbReference type="GO" id="GO:0004252">
    <property type="term" value="F:serine-type endopeptidase activity"/>
    <property type="evidence" value="ECO:0007669"/>
    <property type="project" value="UniProtKB-UniRule"/>
</dbReference>
<feature type="domain" description="Peptidase S8/S53" evidence="6">
    <location>
        <begin position="673"/>
        <end position="752"/>
    </location>
</feature>
<feature type="active site" description="Charge relay system" evidence="5">
    <location>
        <position position="737"/>
    </location>
</feature>
<dbReference type="PROSITE" id="PS00136">
    <property type="entry name" value="SUBTILASE_ASP"/>
    <property type="match status" value="1"/>
</dbReference>